<dbReference type="PANTHER" id="PTHR35011:SF2">
    <property type="entry name" value="2,3-DIKETO-L-GULONATE TRAP TRANSPORTER SMALL PERMEASE PROTEIN YIAM"/>
    <property type="match status" value="1"/>
</dbReference>
<comment type="caution">
    <text evidence="11">The sequence shown here is derived from an EMBL/GenBank/DDBJ whole genome shotgun (WGS) entry which is preliminary data.</text>
</comment>
<reference evidence="11 12" key="1">
    <citation type="submission" date="2018-05" db="EMBL/GenBank/DDBJ databases">
        <title>Spiribacter halobius sp. nov., a moderately halophilic bacterium isolated from marine solar saltern.</title>
        <authorList>
            <person name="Zheng W.-S."/>
            <person name="Lu D.-C."/>
            <person name="Du Z.-J."/>
        </authorList>
    </citation>
    <scope>NUCLEOTIDE SEQUENCE [LARGE SCALE GENOMIC DNA]</scope>
    <source>
        <strain evidence="11 12">E85</strain>
    </source>
</reference>
<dbReference type="PANTHER" id="PTHR35011">
    <property type="entry name" value="2,3-DIKETO-L-GULONATE TRAP TRANSPORTER SMALL PERMEASE PROTEIN YIAM"/>
    <property type="match status" value="1"/>
</dbReference>
<feature type="domain" description="Tripartite ATP-independent periplasmic transporters DctQ component" evidence="10">
    <location>
        <begin position="24"/>
        <end position="155"/>
    </location>
</feature>
<keyword evidence="7 9" id="KW-0472">Membrane</keyword>
<organism evidence="11 12">
    <name type="scientific">Sediminicurvatus halobius</name>
    <dbReference type="NCBI Taxonomy" id="2182432"/>
    <lineage>
        <taxon>Bacteria</taxon>
        <taxon>Pseudomonadati</taxon>
        <taxon>Pseudomonadota</taxon>
        <taxon>Gammaproteobacteria</taxon>
        <taxon>Chromatiales</taxon>
        <taxon>Ectothiorhodospiraceae</taxon>
        <taxon>Sediminicurvatus</taxon>
    </lineage>
</organism>
<dbReference type="OrthoDB" id="9814265at2"/>
<keyword evidence="4 9" id="KW-0997">Cell inner membrane</keyword>
<comment type="subunit">
    <text evidence="9">The complex comprises the extracytoplasmic solute receptor protein and the two transmembrane proteins.</text>
</comment>
<evidence type="ECO:0000256" key="5">
    <source>
        <dbReference type="ARBA" id="ARBA00022692"/>
    </source>
</evidence>
<feature type="transmembrane region" description="Helical" evidence="9">
    <location>
        <begin position="48"/>
        <end position="66"/>
    </location>
</feature>
<evidence type="ECO:0000313" key="11">
    <source>
        <dbReference type="EMBL" id="PWG64531.1"/>
    </source>
</evidence>
<feature type="transmembrane region" description="Helical" evidence="9">
    <location>
        <begin position="129"/>
        <end position="151"/>
    </location>
</feature>
<evidence type="ECO:0000256" key="7">
    <source>
        <dbReference type="ARBA" id="ARBA00023136"/>
    </source>
</evidence>
<dbReference type="GO" id="GO:0015740">
    <property type="term" value="P:C4-dicarboxylate transport"/>
    <property type="evidence" value="ECO:0007669"/>
    <property type="project" value="TreeGrafter"/>
</dbReference>
<keyword evidence="3" id="KW-1003">Cell membrane</keyword>
<keyword evidence="12" id="KW-1185">Reference proteome</keyword>
<evidence type="ECO:0000256" key="4">
    <source>
        <dbReference type="ARBA" id="ARBA00022519"/>
    </source>
</evidence>
<dbReference type="Pfam" id="PF04290">
    <property type="entry name" value="DctQ"/>
    <property type="match status" value="1"/>
</dbReference>
<evidence type="ECO:0000256" key="1">
    <source>
        <dbReference type="ARBA" id="ARBA00004429"/>
    </source>
</evidence>
<evidence type="ECO:0000313" key="12">
    <source>
        <dbReference type="Proteomes" id="UP000245474"/>
    </source>
</evidence>
<feature type="transmembrane region" description="Helical" evidence="9">
    <location>
        <begin position="87"/>
        <end position="109"/>
    </location>
</feature>
<proteinExistence type="inferred from homology"/>
<evidence type="ECO:0000256" key="3">
    <source>
        <dbReference type="ARBA" id="ARBA00022475"/>
    </source>
</evidence>
<evidence type="ECO:0000259" key="10">
    <source>
        <dbReference type="Pfam" id="PF04290"/>
    </source>
</evidence>
<dbReference type="InterPro" id="IPR007387">
    <property type="entry name" value="TRAP_DctQ"/>
</dbReference>
<dbReference type="Proteomes" id="UP000245474">
    <property type="component" value="Unassembled WGS sequence"/>
</dbReference>
<dbReference type="InterPro" id="IPR055348">
    <property type="entry name" value="DctQ"/>
</dbReference>
<accession>A0A2U2N5Q4</accession>
<keyword evidence="5 9" id="KW-0812">Transmembrane</keyword>
<name>A0A2U2N5Q4_9GAMM</name>
<dbReference type="AlphaFoldDB" id="A0A2U2N5Q4"/>
<keyword evidence="6 9" id="KW-1133">Transmembrane helix</keyword>
<evidence type="ECO:0000256" key="9">
    <source>
        <dbReference type="RuleBase" id="RU369079"/>
    </source>
</evidence>
<dbReference type="RefSeq" id="WP_109676578.1">
    <property type="nucleotide sequence ID" value="NZ_CP086615.1"/>
</dbReference>
<gene>
    <name evidence="11" type="ORF">DEM34_04175</name>
</gene>
<comment type="function">
    <text evidence="9">Part of the tripartite ATP-independent periplasmic (TRAP) transport system.</text>
</comment>
<dbReference type="EMBL" id="QFFI01000005">
    <property type="protein sequence ID" value="PWG64531.1"/>
    <property type="molecule type" value="Genomic_DNA"/>
</dbReference>
<sequence length="171" mass="19401">MIKLLRLIDRNAERYLLLVFYLFIVLTVTSEVLRRFLLSYSSVWGEEAARFAFIYLAWIGAAAAVKERAHLRIDILLQMAPAGLQRALYVFGDVMTLLLAVIALIYSWGPLETSLRYGSVTAGLRVSEAWFLAAVPLGFSLMIFRVLQALVQDWRDFRAGRPVQQSGQMVK</sequence>
<feature type="transmembrane region" description="Helical" evidence="9">
    <location>
        <begin position="12"/>
        <end position="28"/>
    </location>
</feature>
<evidence type="ECO:0000256" key="8">
    <source>
        <dbReference type="ARBA" id="ARBA00038436"/>
    </source>
</evidence>
<evidence type="ECO:0000256" key="2">
    <source>
        <dbReference type="ARBA" id="ARBA00022448"/>
    </source>
</evidence>
<keyword evidence="2 9" id="KW-0813">Transport</keyword>
<dbReference type="GO" id="GO:0022857">
    <property type="term" value="F:transmembrane transporter activity"/>
    <property type="evidence" value="ECO:0007669"/>
    <property type="project" value="UniProtKB-UniRule"/>
</dbReference>
<protein>
    <recommendedName>
        <fullName evidence="9">TRAP transporter small permease protein</fullName>
    </recommendedName>
</protein>
<dbReference type="GO" id="GO:0005886">
    <property type="term" value="C:plasma membrane"/>
    <property type="evidence" value="ECO:0007669"/>
    <property type="project" value="UniProtKB-SubCell"/>
</dbReference>
<evidence type="ECO:0000256" key="6">
    <source>
        <dbReference type="ARBA" id="ARBA00022989"/>
    </source>
</evidence>
<comment type="subcellular location">
    <subcellularLocation>
        <location evidence="1 9">Cell inner membrane</location>
        <topology evidence="1 9">Multi-pass membrane protein</topology>
    </subcellularLocation>
</comment>
<comment type="similarity">
    <text evidence="8 9">Belongs to the TRAP transporter small permease family.</text>
</comment>